<sequence length="209" mass="22566">MIKDLIGKLTDAFLKDEKSNIGKLFLIVDEQLTALKSALTTAENWRDIDAAKGKALDLLGDNVSQDRGRATDEIYRVLIRGKVARNVSDGTTNRIIEALAKTLNCKPGEIHIVSSKENNEDEPATIIVKKAPIEALSKVGMSATQFSNIVQKTVAAGVRVAYVDLNGTFRFSSSANSIETSQYGFSTDGTDGGTLGGIFQPEDDYPLPI</sequence>
<proteinExistence type="predicted"/>
<dbReference type="RefSeq" id="WP_043856977.1">
    <property type="nucleotide sequence ID" value="NZ_JAJHUI010000004.1"/>
</dbReference>
<protein>
    <recommendedName>
        <fullName evidence="3">DUF2612 domain-containing protein</fullName>
    </recommendedName>
</protein>
<dbReference type="AlphaFoldDB" id="A0A0D1LBD5"/>
<organism evidence="1 2">
    <name type="scientific">Bacillus subtilis</name>
    <dbReference type="NCBI Taxonomy" id="1423"/>
    <lineage>
        <taxon>Bacteria</taxon>
        <taxon>Bacillati</taxon>
        <taxon>Bacillota</taxon>
        <taxon>Bacilli</taxon>
        <taxon>Bacillales</taxon>
        <taxon>Bacillaceae</taxon>
        <taxon>Bacillus</taxon>
    </lineage>
</organism>
<dbReference type="PATRIC" id="fig|1423.173.peg.328"/>
<evidence type="ECO:0000313" key="1">
    <source>
        <dbReference type="EMBL" id="KIU13206.1"/>
    </source>
</evidence>
<gene>
    <name evidence="1" type="ORF">SC09_Contig17orf00392</name>
</gene>
<reference evidence="1 2" key="1">
    <citation type="submission" date="2014-12" db="EMBL/GenBank/DDBJ databases">
        <title>Comparative genome analysis of Bacillus coagulans HM-08, Clostridium butyricum HM-68, Bacillus subtilis HM-66 and Bacillus licheniformis BL-09.</title>
        <authorList>
            <person name="Zhang H."/>
        </authorList>
    </citation>
    <scope>NUCLEOTIDE SEQUENCE [LARGE SCALE GENOMIC DNA]</scope>
    <source>
        <strain evidence="1 2">HM-66</strain>
    </source>
</reference>
<name>A0A0D1LBD5_BACIU</name>
<dbReference type="Proteomes" id="UP000032247">
    <property type="component" value="Unassembled WGS sequence"/>
</dbReference>
<evidence type="ECO:0008006" key="3">
    <source>
        <dbReference type="Google" id="ProtNLM"/>
    </source>
</evidence>
<comment type="caution">
    <text evidence="1">The sequence shown here is derived from an EMBL/GenBank/DDBJ whole genome shotgun (WGS) entry which is preliminary data.</text>
</comment>
<evidence type="ECO:0000313" key="2">
    <source>
        <dbReference type="Proteomes" id="UP000032247"/>
    </source>
</evidence>
<dbReference type="EMBL" id="JXBC01000001">
    <property type="protein sequence ID" value="KIU13206.1"/>
    <property type="molecule type" value="Genomic_DNA"/>
</dbReference>
<accession>A0A0D1LBD5</accession>